<dbReference type="Pfam" id="PF00789">
    <property type="entry name" value="UBX"/>
    <property type="match status" value="1"/>
</dbReference>
<reference evidence="5 6" key="2">
    <citation type="submission" date="2025-04" db="UniProtKB">
        <authorList>
            <consortium name="RefSeq"/>
        </authorList>
    </citation>
    <scope>IDENTIFICATION</scope>
    <source>
        <tissue evidence="5 6">Leaf</tissue>
    </source>
</reference>
<dbReference type="GeneID" id="116214118"/>
<evidence type="ECO:0000256" key="1">
    <source>
        <dbReference type="ARBA" id="ARBA00022786"/>
    </source>
</evidence>
<organism evidence="4 5">
    <name type="scientific">Punica granatum</name>
    <name type="common">Pomegranate</name>
    <dbReference type="NCBI Taxonomy" id="22663"/>
    <lineage>
        <taxon>Eukaryota</taxon>
        <taxon>Viridiplantae</taxon>
        <taxon>Streptophyta</taxon>
        <taxon>Embryophyta</taxon>
        <taxon>Tracheophyta</taxon>
        <taxon>Spermatophyta</taxon>
        <taxon>Magnoliopsida</taxon>
        <taxon>eudicotyledons</taxon>
        <taxon>Gunneridae</taxon>
        <taxon>Pentapetalae</taxon>
        <taxon>rosids</taxon>
        <taxon>malvids</taxon>
        <taxon>Myrtales</taxon>
        <taxon>Lythraceae</taxon>
        <taxon>Punica</taxon>
    </lineage>
</organism>
<keyword evidence="4" id="KW-1185">Reference proteome</keyword>
<dbReference type="OrthoDB" id="2445133at2759"/>
<evidence type="ECO:0000313" key="5">
    <source>
        <dbReference type="RefSeq" id="XP_031405278.1"/>
    </source>
</evidence>
<dbReference type="PANTHER" id="PTHR47770:SF1">
    <property type="entry name" value="PLANT UBX DOMAIN-CONTAINING PROTEIN 11"/>
    <property type="match status" value="1"/>
</dbReference>
<feature type="region of interest" description="Disordered" evidence="2">
    <location>
        <begin position="409"/>
        <end position="504"/>
    </location>
</feature>
<feature type="region of interest" description="Disordered" evidence="2">
    <location>
        <begin position="357"/>
        <end position="384"/>
    </location>
</feature>
<dbReference type="PANTHER" id="PTHR47770">
    <property type="entry name" value="PLANT UBX DOMAIN-CONTAINING PROTEIN 11"/>
    <property type="match status" value="1"/>
</dbReference>
<protein>
    <submittedName>
        <fullName evidence="5 6">Plant UBX domain-containing protein 11</fullName>
    </submittedName>
</protein>
<feature type="region of interest" description="Disordered" evidence="2">
    <location>
        <begin position="136"/>
        <end position="283"/>
    </location>
</feature>
<accession>A0A6P8EI83</accession>
<dbReference type="Proteomes" id="UP000515151">
    <property type="component" value="Chromosome 7"/>
</dbReference>
<evidence type="ECO:0000259" key="3">
    <source>
        <dbReference type="PROSITE" id="PS50033"/>
    </source>
</evidence>
<proteinExistence type="predicted"/>
<feature type="compositionally biased region" description="Polar residues" evidence="2">
    <location>
        <begin position="487"/>
        <end position="497"/>
    </location>
</feature>
<dbReference type="InterPro" id="IPR001012">
    <property type="entry name" value="UBX_dom"/>
</dbReference>
<dbReference type="Pfam" id="PF23187">
    <property type="entry name" value="UBX7_N"/>
    <property type="match status" value="1"/>
</dbReference>
<reference evidence="4" key="1">
    <citation type="journal article" date="2020" name="Plant Biotechnol. J.">
        <title>The pomegranate (Punica granatum L.) draft genome dissects genetic divergence between soft- and hard-seeded cultivars.</title>
        <authorList>
            <person name="Luo X."/>
            <person name="Li H."/>
            <person name="Wu Z."/>
            <person name="Yao W."/>
            <person name="Zhao P."/>
            <person name="Cao D."/>
            <person name="Yu H."/>
            <person name="Li K."/>
            <person name="Poudel K."/>
            <person name="Zhao D."/>
            <person name="Zhang F."/>
            <person name="Xia X."/>
            <person name="Chen L."/>
            <person name="Wang Q."/>
            <person name="Jing D."/>
            <person name="Cao S."/>
        </authorList>
    </citation>
    <scope>NUCLEOTIDE SEQUENCE [LARGE SCALE GENOMIC DNA]</scope>
</reference>
<feature type="compositionally biased region" description="Polar residues" evidence="2">
    <location>
        <begin position="136"/>
        <end position="159"/>
    </location>
</feature>
<dbReference type="InterPro" id="IPR036249">
    <property type="entry name" value="Thioredoxin-like_sf"/>
</dbReference>
<sequence>MEQSLSSLTFKGSIPEAISEAKIQKKIFVVYISGEDADSIRMENSTWVYHKVSESISKYCILLQLAEGSADAANFSRIYPQNSVPCITAVGYNGVKIWQQEGFIDAENLASSLEKAWLSFHIQETTASVMAAALARTTSEPSTSQASPVTSNEEGSSLSAVPPPSDGHNQSSETTASLIIEEKRIDGKSVKEESTSLTEPVKEQSRSMVIETHDSGHDDQYSKMGNDCPSSEAKSKNLLEIPDGSSSTQVSSDFVQSNEKLGSVEPDSTQNLPSTSRSSDVHMNIRLPDGVSLQDKFPVMSTLRTVKDYVDENRADIGSYDLATPYPRKVFNDQDLSKSLAELELLGRQALIVVPRKSGRGNNSRRGASISYNQTDSSAPDLSSQNDEGYFTFVRRVLSYLNPFSYLGSGGSGGSSSSGQDSSAGTWENRPNPNLRDDYAAQERPYSRDFAPRDTIRSRRLTTSQFGSNIHTLKHDDDETRFRDRNSFWNGNSTQYGGNDDDRT</sequence>
<feature type="domain" description="UBX" evidence="3">
    <location>
        <begin position="276"/>
        <end position="353"/>
    </location>
</feature>
<feature type="compositionally biased region" description="Polar residues" evidence="2">
    <location>
        <begin position="370"/>
        <end position="384"/>
    </location>
</feature>
<evidence type="ECO:0000256" key="2">
    <source>
        <dbReference type="SAM" id="MobiDB-lite"/>
    </source>
</evidence>
<dbReference type="SUPFAM" id="SSF52833">
    <property type="entry name" value="Thioredoxin-like"/>
    <property type="match status" value="1"/>
</dbReference>
<feature type="compositionally biased region" description="Basic and acidic residues" evidence="2">
    <location>
        <begin position="473"/>
        <end position="486"/>
    </location>
</feature>
<feature type="compositionally biased region" description="Basic and acidic residues" evidence="2">
    <location>
        <begin position="435"/>
        <end position="457"/>
    </location>
</feature>
<feature type="compositionally biased region" description="Basic and acidic residues" evidence="2">
    <location>
        <begin position="180"/>
        <end position="221"/>
    </location>
</feature>
<feature type="compositionally biased region" description="Polar residues" evidence="2">
    <location>
        <begin position="244"/>
        <end position="278"/>
    </location>
</feature>
<gene>
    <name evidence="5 6" type="primary">LOC116214118</name>
</gene>
<keyword evidence="1" id="KW-0833">Ubl conjugation pathway</keyword>
<dbReference type="Gene3D" id="3.10.20.90">
    <property type="entry name" value="Phosphatidylinositol 3-kinase Catalytic Subunit, Chain A, domain 1"/>
    <property type="match status" value="1"/>
</dbReference>
<evidence type="ECO:0000313" key="4">
    <source>
        <dbReference type="Proteomes" id="UP000515151"/>
    </source>
</evidence>
<dbReference type="RefSeq" id="XP_031405278.1">
    <property type="nucleotide sequence ID" value="XM_031549418.1"/>
</dbReference>
<dbReference type="RefSeq" id="XP_031405279.1">
    <property type="nucleotide sequence ID" value="XM_031549419.1"/>
</dbReference>
<feature type="compositionally biased region" description="Polar residues" evidence="2">
    <location>
        <begin position="461"/>
        <end position="471"/>
    </location>
</feature>
<dbReference type="InterPro" id="IPR029071">
    <property type="entry name" value="Ubiquitin-like_domsf"/>
</dbReference>
<dbReference type="Gene3D" id="3.40.30.10">
    <property type="entry name" value="Glutaredoxin"/>
    <property type="match status" value="1"/>
</dbReference>
<dbReference type="SMART" id="SM00166">
    <property type="entry name" value="UBX"/>
    <property type="match status" value="1"/>
</dbReference>
<dbReference type="SUPFAM" id="SSF54236">
    <property type="entry name" value="Ubiquitin-like"/>
    <property type="match status" value="1"/>
</dbReference>
<dbReference type="PROSITE" id="PS50033">
    <property type="entry name" value="UBX"/>
    <property type="match status" value="1"/>
</dbReference>
<feature type="compositionally biased region" description="Polar residues" evidence="2">
    <location>
        <begin position="167"/>
        <end position="177"/>
    </location>
</feature>
<dbReference type="AlphaFoldDB" id="A0A6P8EI83"/>
<evidence type="ECO:0000313" key="6">
    <source>
        <dbReference type="RefSeq" id="XP_031405279.1"/>
    </source>
</evidence>
<name>A0A6P8EI83_PUNGR</name>
<dbReference type="CDD" id="cd01767">
    <property type="entry name" value="UBX"/>
    <property type="match status" value="1"/>
</dbReference>